<dbReference type="SUPFAM" id="SSF46785">
    <property type="entry name" value="Winged helix' DNA-binding domain"/>
    <property type="match status" value="1"/>
</dbReference>
<evidence type="ECO:0000256" key="1">
    <source>
        <dbReference type="ARBA" id="ARBA00023015"/>
    </source>
</evidence>
<sequence>MPTRPTPTRWLDSDELPIWVRMVAVLELLPAQLDSHLRRVADLTYFDYYVLAMLSEASARTLRMSSLANHTNATLPRLSHVVRRLEARGLVERTRASDDRRATNARLTETGWEKVKETAPLHVEHVRRLVFDALSPEQVDQLGQITDALVAVLDPDGLMSVPYQPAESAEPHPDAV</sequence>
<dbReference type="EMBL" id="CP099490">
    <property type="protein sequence ID" value="USQ77212.1"/>
    <property type="molecule type" value="Genomic_DNA"/>
</dbReference>
<gene>
    <name evidence="5" type="ORF">NF557_04675</name>
</gene>
<dbReference type="Pfam" id="PF22381">
    <property type="entry name" value="Staph_reg_Sar_Rot"/>
    <property type="match status" value="1"/>
</dbReference>
<protein>
    <submittedName>
        <fullName evidence="5">MarR family transcriptional regulator</fullName>
    </submittedName>
</protein>
<name>A0ABY4YKA6_9MICO</name>
<dbReference type="PANTHER" id="PTHR33164:SF99">
    <property type="entry name" value="MARR FAMILY REGULATORY PROTEIN"/>
    <property type="match status" value="1"/>
</dbReference>
<keyword evidence="3" id="KW-0804">Transcription</keyword>
<dbReference type="InterPro" id="IPR000835">
    <property type="entry name" value="HTH_MarR-typ"/>
</dbReference>
<dbReference type="PRINTS" id="PR00598">
    <property type="entry name" value="HTHMARR"/>
</dbReference>
<dbReference type="InterPro" id="IPR036388">
    <property type="entry name" value="WH-like_DNA-bd_sf"/>
</dbReference>
<dbReference type="PROSITE" id="PS50995">
    <property type="entry name" value="HTH_MARR_2"/>
    <property type="match status" value="1"/>
</dbReference>
<dbReference type="RefSeq" id="WP_252622108.1">
    <property type="nucleotide sequence ID" value="NZ_CP099490.1"/>
</dbReference>
<keyword evidence="1" id="KW-0805">Transcription regulation</keyword>
<organism evidence="5 6">
    <name type="scientific">Ornithinimicrobium cryptoxanthini</name>
    <dbReference type="NCBI Taxonomy" id="2934161"/>
    <lineage>
        <taxon>Bacteria</taxon>
        <taxon>Bacillati</taxon>
        <taxon>Actinomycetota</taxon>
        <taxon>Actinomycetes</taxon>
        <taxon>Micrococcales</taxon>
        <taxon>Ornithinimicrobiaceae</taxon>
        <taxon>Ornithinimicrobium</taxon>
    </lineage>
</organism>
<dbReference type="Gene3D" id="1.10.10.10">
    <property type="entry name" value="Winged helix-like DNA-binding domain superfamily/Winged helix DNA-binding domain"/>
    <property type="match status" value="1"/>
</dbReference>
<dbReference type="PANTHER" id="PTHR33164">
    <property type="entry name" value="TRANSCRIPTIONAL REGULATOR, MARR FAMILY"/>
    <property type="match status" value="1"/>
</dbReference>
<dbReference type="InterPro" id="IPR036390">
    <property type="entry name" value="WH_DNA-bd_sf"/>
</dbReference>
<keyword evidence="2" id="KW-0238">DNA-binding</keyword>
<evidence type="ECO:0000256" key="2">
    <source>
        <dbReference type="ARBA" id="ARBA00023125"/>
    </source>
</evidence>
<evidence type="ECO:0000259" key="4">
    <source>
        <dbReference type="PROSITE" id="PS50995"/>
    </source>
</evidence>
<dbReference type="SMART" id="SM00347">
    <property type="entry name" value="HTH_MARR"/>
    <property type="match status" value="1"/>
</dbReference>
<dbReference type="InterPro" id="IPR039422">
    <property type="entry name" value="MarR/SlyA-like"/>
</dbReference>
<accession>A0ABY4YKA6</accession>
<proteinExistence type="predicted"/>
<reference evidence="5" key="1">
    <citation type="submission" date="2022-06" db="EMBL/GenBank/DDBJ databases">
        <title>Ornithinimicrobium JY.X270.</title>
        <authorList>
            <person name="Huang Y."/>
        </authorList>
    </citation>
    <scope>NUCLEOTIDE SEQUENCE</scope>
    <source>
        <strain evidence="5">JY.X270</strain>
    </source>
</reference>
<dbReference type="Proteomes" id="UP001056535">
    <property type="component" value="Chromosome"/>
</dbReference>
<evidence type="ECO:0000313" key="6">
    <source>
        <dbReference type="Proteomes" id="UP001056535"/>
    </source>
</evidence>
<evidence type="ECO:0000256" key="3">
    <source>
        <dbReference type="ARBA" id="ARBA00023163"/>
    </source>
</evidence>
<evidence type="ECO:0000313" key="5">
    <source>
        <dbReference type="EMBL" id="USQ77212.1"/>
    </source>
</evidence>
<dbReference type="InterPro" id="IPR055166">
    <property type="entry name" value="Transc_reg_Sar_Rot_HTH"/>
</dbReference>
<feature type="domain" description="HTH marR-type" evidence="4">
    <location>
        <begin position="19"/>
        <end position="151"/>
    </location>
</feature>
<keyword evidence="6" id="KW-1185">Reference proteome</keyword>